<accession>A0A1B7P3Y8</accession>
<protein>
    <submittedName>
        <fullName evidence="4">Uncharacterized protein</fullName>
    </submittedName>
</protein>
<dbReference type="InterPro" id="IPR036291">
    <property type="entry name" value="NAD(P)-bd_dom_sf"/>
</dbReference>
<dbReference type="STRING" id="1658172.A0A1B7P3Y8"/>
<dbReference type="InterPro" id="IPR020904">
    <property type="entry name" value="Sc_DH/Rdtase_CS"/>
</dbReference>
<dbReference type="GO" id="GO:0016616">
    <property type="term" value="F:oxidoreductase activity, acting on the CH-OH group of donors, NAD or NADP as acceptor"/>
    <property type="evidence" value="ECO:0007669"/>
    <property type="project" value="TreeGrafter"/>
</dbReference>
<keyword evidence="3" id="KW-0560">Oxidoreductase</keyword>
<dbReference type="PRINTS" id="PR00081">
    <property type="entry name" value="GDHRDH"/>
</dbReference>
<dbReference type="InterPro" id="IPR002347">
    <property type="entry name" value="SDR_fam"/>
</dbReference>
<dbReference type="PANTHER" id="PTHR44229">
    <property type="entry name" value="15-HYDROXYPROSTAGLANDIN DEHYDROGENASE [NAD(+)]"/>
    <property type="match status" value="1"/>
</dbReference>
<dbReference type="PROSITE" id="PS00061">
    <property type="entry name" value="ADH_SHORT"/>
    <property type="match status" value="1"/>
</dbReference>
<sequence>MDFNSPIPLDFIRGKTILLTGGASGFGAAFFSRWASEGATVVIGDINETAGIELVARVREETRNPNLHFLPLDVTSWQSQVEFFREAVKLSPHGGIDTVVVNAGITIPKEASYLEVPSVDYQNHPNPPAPGLKTLDVNLTGAIYTTHLALFYLPRNPGSTPCSAPSLAATSAPENRVRDRHILLLGSVASIVPLPTQAPYCVSKHAVMGLFRALRTTTPVTSGVRINILCPYFTDTPILGVGGKIILSGAALADINHVCDAATRFVADPRCVGRSVVITPKLRVWSPLSGPDLNNESGGDEERIPGMGGVRGIPDTRDIYDLARKPTDGGLQPKANARGDVREVRDIAIWEILTHDLEEEELFVRRVIGILKLTAKIRGWWLFVVDLWRGFGMVLKRVVYGSDRRRKRA</sequence>
<name>A0A1B7P3Y8_9EURO</name>
<keyword evidence="2" id="KW-0521">NADP</keyword>
<evidence type="ECO:0000313" key="4">
    <source>
        <dbReference type="EMBL" id="OAX83744.1"/>
    </source>
</evidence>
<dbReference type="Proteomes" id="UP000091918">
    <property type="component" value="Unassembled WGS sequence"/>
</dbReference>
<dbReference type="GO" id="GO:0005737">
    <property type="term" value="C:cytoplasm"/>
    <property type="evidence" value="ECO:0007669"/>
    <property type="project" value="TreeGrafter"/>
</dbReference>
<gene>
    <name evidence="4" type="ORF">ACJ72_01901</name>
</gene>
<comment type="similarity">
    <text evidence="1">Belongs to the short-chain dehydrogenases/reductases (SDR) family.</text>
</comment>
<dbReference type="Gene3D" id="3.40.50.720">
    <property type="entry name" value="NAD(P)-binding Rossmann-like Domain"/>
    <property type="match status" value="1"/>
</dbReference>
<evidence type="ECO:0000256" key="1">
    <source>
        <dbReference type="ARBA" id="ARBA00006484"/>
    </source>
</evidence>
<dbReference type="SUPFAM" id="SSF51735">
    <property type="entry name" value="NAD(P)-binding Rossmann-fold domains"/>
    <property type="match status" value="1"/>
</dbReference>
<dbReference type="OrthoDB" id="5371740at2759"/>
<organism evidence="4 5">
    <name type="scientific">Emergomyces africanus</name>
    <dbReference type="NCBI Taxonomy" id="1955775"/>
    <lineage>
        <taxon>Eukaryota</taxon>
        <taxon>Fungi</taxon>
        <taxon>Dikarya</taxon>
        <taxon>Ascomycota</taxon>
        <taxon>Pezizomycotina</taxon>
        <taxon>Eurotiomycetes</taxon>
        <taxon>Eurotiomycetidae</taxon>
        <taxon>Onygenales</taxon>
        <taxon>Ajellomycetaceae</taxon>
        <taxon>Emergomyces</taxon>
    </lineage>
</organism>
<keyword evidence="5" id="KW-1185">Reference proteome</keyword>
<evidence type="ECO:0000256" key="3">
    <source>
        <dbReference type="ARBA" id="ARBA00023002"/>
    </source>
</evidence>
<evidence type="ECO:0000313" key="5">
    <source>
        <dbReference type="Proteomes" id="UP000091918"/>
    </source>
</evidence>
<dbReference type="PANTHER" id="PTHR44229:SF4">
    <property type="entry name" value="15-HYDROXYPROSTAGLANDIN DEHYDROGENASE [NAD(+)]"/>
    <property type="match status" value="1"/>
</dbReference>
<evidence type="ECO:0000256" key="2">
    <source>
        <dbReference type="ARBA" id="ARBA00022857"/>
    </source>
</evidence>
<comment type="caution">
    <text evidence="4">The sequence shown here is derived from an EMBL/GenBank/DDBJ whole genome shotgun (WGS) entry which is preliminary data.</text>
</comment>
<proteinExistence type="inferred from homology"/>
<dbReference type="Pfam" id="PF00106">
    <property type="entry name" value="adh_short"/>
    <property type="match status" value="2"/>
</dbReference>
<dbReference type="AlphaFoldDB" id="A0A1B7P3Y8"/>
<dbReference type="EMBL" id="LGUA01000141">
    <property type="protein sequence ID" value="OAX83744.1"/>
    <property type="molecule type" value="Genomic_DNA"/>
</dbReference>
<reference evidence="4 5" key="1">
    <citation type="submission" date="2015-07" db="EMBL/GenBank/DDBJ databases">
        <title>Emmonsia species relationships and genome sequence.</title>
        <authorList>
            <person name="Cuomo C.A."/>
            <person name="Schwartz I.S."/>
            <person name="Kenyon C."/>
            <person name="de Hoog G.S."/>
            <person name="Govender N.P."/>
            <person name="Botha A."/>
            <person name="Moreno L."/>
            <person name="de Vries M."/>
            <person name="Munoz J.F."/>
            <person name="Stielow J.B."/>
        </authorList>
    </citation>
    <scope>NUCLEOTIDE SEQUENCE [LARGE SCALE GENOMIC DNA]</scope>
    <source>
        <strain evidence="4 5">CBS 136260</strain>
    </source>
</reference>